<evidence type="ECO:0000256" key="3">
    <source>
        <dbReference type="ARBA" id="ARBA00022679"/>
    </source>
</evidence>
<dbReference type="Pfam" id="PF00155">
    <property type="entry name" value="Aminotran_1_2"/>
    <property type="match status" value="1"/>
</dbReference>
<keyword evidence="2" id="KW-0032">Aminotransferase</keyword>
<dbReference type="Gene3D" id="3.40.640.10">
    <property type="entry name" value="Type I PLP-dependent aspartate aminotransferase-like (Major domain)"/>
    <property type="match status" value="1"/>
</dbReference>
<keyword evidence="6" id="KW-1185">Reference proteome</keyword>
<dbReference type="InterPro" id="IPR015424">
    <property type="entry name" value="PyrdxlP-dep_Trfase"/>
</dbReference>
<evidence type="ECO:0000256" key="4">
    <source>
        <dbReference type="ARBA" id="ARBA00022898"/>
    </source>
</evidence>
<name>A0ABM1VWS0_APLCA</name>
<comment type="cofactor">
    <cofactor evidence="1">
        <name>pyridoxal 5'-phosphate</name>
        <dbReference type="ChEBI" id="CHEBI:597326"/>
    </cofactor>
</comment>
<dbReference type="SUPFAM" id="SSF53383">
    <property type="entry name" value="PLP-dependent transferases"/>
    <property type="match status" value="1"/>
</dbReference>
<dbReference type="RefSeq" id="XP_035826862.1">
    <property type="nucleotide sequence ID" value="XM_035970969.1"/>
</dbReference>
<dbReference type="PANTHER" id="PTHR42790">
    <property type="entry name" value="AMINOTRANSFERASE"/>
    <property type="match status" value="1"/>
</dbReference>
<organism evidence="6 7">
    <name type="scientific">Aplysia californica</name>
    <name type="common">California sea hare</name>
    <dbReference type="NCBI Taxonomy" id="6500"/>
    <lineage>
        <taxon>Eukaryota</taxon>
        <taxon>Metazoa</taxon>
        <taxon>Spiralia</taxon>
        <taxon>Lophotrochozoa</taxon>
        <taxon>Mollusca</taxon>
        <taxon>Gastropoda</taxon>
        <taxon>Heterobranchia</taxon>
        <taxon>Euthyneura</taxon>
        <taxon>Tectipleura</taxon>
        <taxon>Aplysiida</taxon>
        <taxon>Aplysioidea</taxon>
        <taxon>Aplysiidae</taxon>
        <taxon>Aplysia</taxon>
    </lineage>
</organism>
<reference evidence="7" key="1">
    <citation type="submission" date="2025-08" db="UniProtKB">
        <authorList>
            <consortium name="RefSeq"/>
        </authorList>
    </citation>
    <scope>IDENTIFICATION</scope>
</reference>
<dbReference type="InterPro" id="IPR050859">
    <property type="entry name" value="Class-I_PLP-dep_aminotransf"/>
</dbReference>
<dbReference type="CDD" id="cd00609">
    <property type="entry name" value="AAT_like"/>
    <property type="match status" value="1"/>
</dbReference>
<keyword evidence="4" id="KW-0663">Pyridoxal phosphate</keyword>
<gene>
    <name evidence="7" type="primary">LOC118478051</name>
</gene>
<accession>A0ABM1VWS0</accession>
<evidence type="ECO:0000259" key="5">
    <source>
        <dbReference type="Pfam" id="PF00155"/>
    </source>
</evidence>
<proteinExistence type="predicted"/>
<dbReference type="PANTHER" id="PTHR42790:SF19">
    <property type="entry name" value="KYNURENINE_ALPHA-AMINOADIPATE AMINOTRANSFERASE, MITOCHONDRIAL"/>
    <property type="match status" value="1"/>
</dbReference>
<evidence type="ECO:0000256" key="2">
    <source>
        <dbReference type="ARBA" id="ARBA00022576"/>
    </source>
</evidence>
<feature type="domain" description="Aminotransferase class I/classII large" evidence="5">
    <location>
        <begin position="71"/>
        <end position="195"/>
    </location>
</feature>
<dbReference type="InterPro" id="IPR015421">
    <property type="entry name" value="PyrdxlP-dep_Trfase_major"/>
</dbReference>
<dbReference type="InterPro" id="IPR004839">
    <property type="entry name" value="Aminotransferase_I/II_large"/>
</dbReference>
<evidence type="ECO:0000313" key="6">
    <source>
        <dbReference type="Proteomes" id="UP000694888"/>
    </source>
</evidence>
<keyword evidence="3" id="KW-0808">Transferase</keyword>
<evidence type="ECO:0000256" key="1">
    <source>
        <dbReference type="ARBA" id="ARBA00001933"/>
    </source>
</evidence>
<dbReference type="Proteomes" id="UP000694888">
    <property type="component" value="Unplaced"/>
</dbReference>
<evidence type="ECO:0000313" key="7">
    <source>
        <dbReference type="RefSeq" id="XP_035826862.1"/>
    </source>
</evidence>
<dbReference type="GeneID" id="118478051"/>
<sequence length="267" mass="30424">MLSTDEAAVKQGKNLIRLAFGSPALETNPLVGVHFDLRYGPLNEWLLQLQKDEHRPRLLTIPDHPMQFDLIITSGAFDGLRNALHCLMNEDDSVILETEVFGNVTTAVQLYGTEVGVAHDDQGIIPGHLEQLLSTWPQTHPGRPLPKAVYVITAGNNPTGYNWSEQRMVDIYSVCRKYNILILEDGAYYFLQFGQVVIYNVLNHWGYETFQEKVTAVAELYRKKAMFVEQVAQKHLKVSVRQLTRQRGDLKRESARKILQQCDLSHH</sequence>
<protein>
    <submittedName>
        <fullName evidence="7">Kynurenine/alpha-aminoadipate aminotransferase, mitochondrial-like</fullName>
    </submittedName>
</protein>